<evidence type="ECO:0008006" key="3">
    <source>
        <dbReference type="Google" id="ProtNLM"/>
    </source>
</evidence>
<name>A0A6L2ME90_TANCI</name>
<sequence>MVAQRVANAIETIAIYETKTHMARDSMDQVERQEDKEAKNASNKRKWEGNYSRSSSQQQKKDIKQLEHMLLGQVTRRDCKGTTVVANQSTITFFKCGKQGHYRSEYPELKNQKCKNQAGGSEARRKVCALGGGEADQDPNNISDNVNA</sequence>
<gene>
    <name evidence="2" type="ORF">Tci_042493</name>
</gene>
<reference evidence="2" key="1">
    <citation type="journal article" date="2019" name="Sci. Rep.">
        <title>Draft genome of Tanacetum cinerariifolium, the natural source of mosquito coil.</title>
        <authorList>
            <person name="Yamashiro T."/>
            <person name="Shiraishi A."/>
            <person name="Satake H."/>
            <person name="Nakayama K."/>
        </authorList>
    </citation>
    <scope>NUCLEOTIDE SEQUENCE</scope>
</reference>
<comment type="caution">
    <text evidence="2">The sequence shown here is derived from an EMBL/GenBank/DDBJ whole genome shotgun (WGS) entry which is preliminary data.</text>
</comment>
<dbReference type="EMBL" id="BKCJ010006127">
    <property type="protein sequence ID" value="GEU70515.1"/>
    <property type="molecule type" value="Genomic_DNA"/>
</dbReference>
<evidence type="ECO:0000313" key="2">
    <source>
        <dbReference type="EMBL" id="GEU70515.1"/>
    </source>
</evidence>
<organism evidence="2">
    <name type="scientific">Tanacetum cinerariifolium</name>
    <name type="common">Dalmatian daisy</name>
    <name type="synonym">Chrysanthemum cinerariifolium</name>
    <dbReference type="NCBI Taxonomy" id="118510"/>
    <lineage>
        <taxon>Eukaryota</taxon>
        <taxon>Viridiplantae</taxon>
        <taxon>Streptophyta</taxon>
        <taxon>Embryophyta</taxon>
        <taxon>Tracheophyta</taxon>
        <taxon>Spermatophyta</taxon>
        <taxon>Magnoliopsida</taxon>
        <taxon>eudicotyledons</taxon>
        <taxon>Gunneridae</taxon>
        <taxon>Pentapetalae</taxon>
        <taxon>asterids</taxon>
        <taxon>campanulids</taxon>
        <taxon>Asterales</taxon>
        <taxon>Asteraceae</taxon>
        <taxon>Asteroideae</taxon>
        <taxon>Anthemideae</taxon>
        <taxon>Anthemidinae</taxon>
        <taxon>Tanacetum</taxon>
    </lineage>
</organism>
<feature type="region of interest" description="Disordered" evidence="1">
    <location>
        <begin position="32"/>
        <end position="62"/>
    </location>
</feature>
<protein>
    <recommendedName>
        <fullName evidence="3">Reverse transcriptase domain-containing protein</fullName>
    </recommendedName>
</protein>
<accession>A0A6L2ME90</accession>
<evidence type="ECO:0000256" key="1">
    <source>
        <dbReference type="SAM" id="MobiDB-lite"/>
    </source>
</evidence>
<proteinExistence type="predicted"/>
<dbReference type="AlphaFoldDB" id="A0A6L2ME90"/>